<dbReference type="InterPro" id="IPR050077">
    <property type="entry name" value="LexA_repressor"/>
</dbReference>
<evidence type="ECO:0000313" key="2">
    <source>
        <dbReference type="EMBL" id="CBX27156.1"/>
    </source>
</evidence>
<sequence>MRTENIFFVRKMELTSMYHQSQALKFDIPLFLSYIQAGFPSPADDYKEKSLDLNEHLIKHPAATFFVKIKDDSMIKAGIFHGDLLMVDRSLKPCDKKVVIALHEGGMLVRRFRKIKGKIYLMSESPEYRHVEVSEDMNIEILGVATTVIHPV</sequence>
<dbReference type="EMBL" id="FR695864">
    <property type="protein sequence ID" value="CBX27156.1"/>
    <property type="molecule type" value="Genomic_DNA"/>
</dbReference>
<dbReference type="InterPro" id="IPR015927">
    <property type="entry name" value="Peptidase_S24_S26A/B/C"/>
</dbReference>
<dbReference type="InterPro" id="IPR039418">
    <property type="entry name" value="LexA-like"/>
</dbReference>
<name>E1Y9B2_9BACT</name>
<feature type="domain" description="Peptidase S24/S26A/S26B/S26C" evidence="1">
    <location>
        <begin position="29"/>
        <end position="145"/>
    </location>
</feature>
<accession>E1Y9B2</accession>
<dbReference type="PANTHER" id="PTHR33516">
    <property type="entry name" value="LEXA REPRESSOR"/>
    <property type="match status" value="1"/>
</dbReference>
<protein>
    <submittedName>
        <fullName evidence="2">Protein impA</fullName>
    </submittedName>
</protein>
<dbReference type="Gene3D" id="2.10.109.10">
    <property type="entry name" value="Umud Fragment, subunit A"/>
    <property type="match status" value="1"/>
</dbReference>
<dbReference type="NCBIfam" id="NF007621">
    <property type="entry name" value="PRK10276.1"/>
    <property type="match status" value="1"/>
</dbReference>
<evidence type="ECO:0000259" key="1">
    <source>
        <dbReference type="Pfam" id="PF00717"/>
    </source>
</evidence>
<organism evidence="2">
    <name type="scientific">uncultured Desulfobacterium sp</name>
    <dbReference type="NCBI Taxonomy" id="201089"/>
    <lineage>
        <taxon>Bacteria</taxon>
        <taxon>Pseudomonadati</taxon>
        <taxon>Thermodesulfobacteriota</taxon>
        <taxon>Desulfobacteria</taxon>
        <taxon>Desulfobacterales</taxon>
        <taxon>Desulfobacteriaceae</taxon>
        <taxon>Desulfobacterium</taxon>
        <taxon>environmental samples</taxon>
    </lineage>
</organism>
<dbReference type="CDD" id="cd06529">
    <property type="entry name" value="S24_LexA-like"/>
    <property type="match status" value="1"/>
</dbReference>
<dbReference type="SUPFAM" id="SSF51306">
    <property type="entry name" value="LexA/Signal peptidase"/>
    <property type="match status" value="1"/>
</dbReference>
<dbReference type="InterPro" id="IPR036286">
    <property type="entry name" value="LexA/Signal_pep-like_sf"/>
</dbReference>
<proteinExistence type="predicted"/>
<dbReference type="Pfam" id="PF00717">
    <property type="entry name" value="Peptidase_S24"/>
    <property type="match status" value="1"/>
</dbReference>
<gene>
    <name evidence="2" type="ORF">N47_A11850</name>
</gene>
<dbReference type="MEROPS" id="S24.003"/>
<dbReference type="PANTHER" id="PTHR33516:SF2">
    <property type="entry name" value="LEXA REPRESSOR-RELATED"/>
    <property type="match status" value="1"/>
</dbReference>
<dbReference type="AlphaFoldDB" id="E1Y9B2"/>
<reference evidence="2" key="1">
    <citation type="journal article" date="2011" name="Environ. Microbiol.">
        <title>Genomic insights into the metabolic potential of the polycyclic aromatic hydrocarbon degrading sulfate-reducing Deltaproteobacterium N47.</title>
        <authorList>
            <person name="Bergmann F."/>
            <person name="Selesi D."/>
            <person name="Weinmaier T."/>
            <person name="Tischler P."/>
            <person name="Rattei T."/>
            <person name="Meckenstock R.U."/>
        </authorList>
    </citation>
    <scope>NUCLEOTIDE SEQUENCE</scope>
</reference>